<dbReference type="NCBIfam" id="TIGR04057">
    <property type="entry name" value="SusC_RagA_signa"/>
    <property type="match status" value="1"/>
</dbReference>
<name>A0A5D3FP03_9BACE</name>
<dbReference type="FunFam" id="2.60.40.1120:FF:000003">
    <property type="entry name" value="Outer membrane protein Omp121"/>
    <property type="match status" value="1"/>
</dbReference>
<keyword evidence="6 8" id="KW-0472">Membrane</keyword>
<feature type="domain" description="TonB-dependent receptor-like beta-barrel" evidence="11">
    <location>
        <begin position="446"/>
        <end position="869"/>
    </location>
</feature>
<protein>
    <submittedName>
        <fullName evidence="13">TonB-dependent receptor</fullName>
    </submittedName>
</protein>
<evidence type="ECO:0000313" key="13">
    <source>
        <dbReference type="EMBL" id="TYK33695.1"/>
    </source>
</evidence>
<evidence type="ECO:0000256" key="4">
    <source>
        <dbReference type="ARBA" id="ARBA00022692"/>
    </source>
</evidence>
<dbReference type="InterPro" id="IPR037066">
    <property type="entry name" value="Plug_dom_sf"/>
</dbReference>
<dbReference type="PROSITE" id="PS52016">
    <property type="entry name" value="TONB_DEPENDENT_REC_3"/>
    <property type="match status" value="1"/>
</dbReference>
<dbReference type="InterPro" id="IPR036942">
    <property type="entry name" value="Beta-barrel_TonB_sf"/>
</dbReference>
<keyword evidence="7 8" id="KW-0998">Cell outer membrane</keyword>
<comment type="similarity">
    <text evidence="8 9">Belongs to the TonB-dependent receptor family.</text>
</comment>
<dbReference type="InterPro" id="IPR000531">
    <property type="entry name" value="Beta-barrel_TonB"/>
</dbReference>
<keyword evidence="2 8" id="KW-0813">Transport</keyword>
<comment type="caution">
    <text evidence="13">The sequence shown here is derived from an EMBL/GenBank/DDBJ whole genome shotgun (WGS) entry which is preliminary data.</text>
</comment>
<reference evidence="13 14" key="1">
    <citation type="submission" date="2019-07" db="EMBL/GenBank/DDBJ databases">
        <title>Draft Genome Sequences of Bacteroides pyogenes Strains Isolated from the Uterus Holstein Dairy Cows with Metritis.</title>
        <authorList>
            <person name="Cunha F."/>
            <person name="Galvao K.N."/>
            <person name="Jeon S.J."/>
            <person name="Jeong K.C."/>
        </authorList>
    </citation>
    <scope>NUCLEOTIDE SEQUENCE [LARGE SCALE GENOMIC DNA]</scope>
    <source>
        <strain evidence="13 14">KG-31</strain>
    </source>
</reference>
<dbReference type="GO" id="GO:0009279">
    <property type="term" value="C:cell outer membrane"/>
    <property type="evidence" value="ECO:0007669"/>
    <property type="project" value="UniProtKB-SubCell"/>
</dbReference>
<dbReference type="InterPro" id="IPR023996">
    <property type="entry name" value="TonB-dep_OMP_SusC/RagA"/>
</dbReference>
<evidence type="ECO:0000256" key="6">
    <source>
        <dbReference type="ARBA" id="ARBA00023136"/>
    </source>
</evidence>
<evidence type="ECO:0000256" key="10">
    <source>
        <dbReference type="SAM" id="SignalP"/>
    </source>
</evidence>
<evidence type="ECO:0000256" key="9">
    <source>
        <dbReference type="RuleBase" id="RU003357"/>
    </source>
</evidence>
<sequence length="1121" mass="125347">MNGKGTKRGLTNSRLLAAIAVSTLLLNSGNIMAAPTAESSIPEVTQQLQTINVKGVVVDVQGQPVIGASVLEKGTTNGGVTDINGNFILNVRPGAILQISYVGYRNQEVKAEKTMKIVLREDTELLSEVVVVGYGTQKKENLTGAVTTVDVSKTLEGRPQQDVAKALQGAVPGLSIVSSSGNINNNPTIRIRGLGTLSNDKKSAPLIVVDGVPMDDISFLNAQDIESISVLKDAASSSIYGTRAAFGVILVKTKSAKSVERVSITYSNNFAWDQATFLPNYPDVPTQLRAAIDAKKRAGSDAVELFGMYFDQMLPYAEAWKAQHKGKAGYREMVPFESMDKVGDYYMDPTTGRALYYADWDVKKIFYNDATPSQNHNINVQGTSGKTNYYLSFGYNSQQGIMKFNPDKLKKYNASVNITTQLKDWLEVGARINYIRKEYTKPDTWNYTYQYLWRWGSFFGPYGTINGHDFRVISMQKQAATKTTTTDITRMNTFLKADIIKGLTLNADFTYEIQNMNSGSSDFPVFGMNNWASIKEPSYIVNKGSTNAWRDNSKTNTWTTNIYASYNKTFAQDHNLTVMLGGNAESTRYDYFYAYRNGLLDTSLPEIDLTTGDKKEVKGNATHRTSAGYFGRINYDYKGIYLLELNGRYDGSSRFPRNDHWAFFPSASVGYRFSQEAYFDNLRHIINNAKLRASYGEIGNEAVGDYMFIPVITTVSQNEDTGYTHWLNSAGNGLITQANMPKLVSSALTWERIRTIDVGIDLGFLNNELTVGFDWFQRENRDMLAPARTFPETLGTTAPYENAGTLRSRGWELSLNWNHRFNDVEVYANFNIGDSKTTITQWNNDSKLLNTYYSGKVYGDIWGFETERYFTPDDFNADGSYKKGVADQTGLQTDNFVYGPGDIKFKDLNGDGKIDGGKGTADDHGDLKVIGNNMPRYEYSFHIGGAWKGFDLDLFFQGVGKRENWTQSAFAFPMMRAADISIYGNQTSYNSYDYATGQWNINQGNDFPRLYPGNEGKGTVSGIEDGCHNYYPQDKYLVDMSYLRLKNVTLGYTIPQHLTRKAYIEKARVYFSGSNLFLLHKGSNLPVDPEVDEGYGKLSYGTWGRTEPITRTFSFGLQVTF</sequence>
<feature type="chain" id="PRO_5030116488" evidence="10">
    <location>
        <begin position="34"/>
        <end position="1121"/>
    </location>
</feature>
<accession>A0A5D3FP03</accession>
<keyword evidence="5 9" id="KW-0798">TonB box</keyword>
<evidence type="ECO:0000259" key="12">
    <source>
        <dbReference type="Pfam" id="PF07715"/>
    </source>
</evidence>
<dbReference type="Gene3D" id="2.60.40.1120">
    <property type="entry name" value="Carboxypeptidase-like, regulatory domain"/>
    <property type="match status" value="1"/>
</dbReference>
<evidence type="ECO:0000256" key="7">
    <source>
        <dbReference type="ARBA" id="ARBA00023237"/>
    </source>
</evidence>
<dbReference type="RefSeq" id="WP_148726984.1">
    <property type="nucleotide sequence ID" value="NZ_VKLW01000013.1"/>
</dbReference>
<dbReference type="InterPro" id="IPR012910">
    <property type="entry name" value="Plug_dom"/>
</dbReference>
<keyword evidence="3 8" id="KW-1134">Transmembrane beta strand</keyword>
<gene>
    <name evidence="13" type="ORF">FNJ60_07165</name>
</gene>
<organism evidence="13 14">
    <name type="scientific">Bacteroides pyogenes</name>
    <dbReference type="NCBI Taxonomy" id="310300"/>
    <lineage>
        <taxon>Bacteria</taxon>
        <taxon>Pseudomonadati</taxon>
        <taxon>Bacteroidota</taxon>
        <taxon>Bacteroidia</taxon>
        <taxon>Bacteroidales</taxon>
        <taxon>Bacteroidaceae</taxon>
        <taxon>Bacteroides</taxon>
    </lineage>
</organism>
<dbReference type="SUPFAM" id="SSF49464">
    <property type="entry name" value="Carboxypeptidase regulatory domain-like"/>
    <property type="match status" value="1"/>
</dbReference>
<dbReference type="SUPFAM" id="SSF56935">
    <property type="entry name" value="Porins"/>
    <property type="match status" value="1"/>
</dbReference>
<keyword evidence="4 8" id="KW-0812">Transmembrane</keyword>
<dbReference type="InterPro" id="IPR023997">
    <property type="entry name" value="TonB-dep_OMP_SusC/RagA_CS"/>
</dbReference>
<evidence type="ECO:0000256" key="3">
    <source>
        <dbReference type="ARBA" id="ARBA00022452"/>
    </source>
</evidence>
<evidence type="ECO:0000256" key="1">
    <source>
        <dbReference type="ARBA" id="ARBA00004571"/>
    </source>
</evidence>
<evidence type="ECO:0000313" key="14">
    <source>
        <dbReference type="Proteomes" id="UP000324383"/>
    </source>
</evidence>
<dbReference type="Gene3D" id="2.40.170.20">
    <property type="entry name" value="TonB-dependent receptor, beta-barrel domain"/>
    <property type="match status" value="1"/>
</dbReference>
<evidence type="ECO:0000256" key="8">
    <source>
        <dbReference type="PROSITE-ProRule" id="PRU01360"/>
    </source>
</evidence>
<dbReference type="Proteomes" id="UP000324383">
    <property type="component" value="Unassembled WGS sequence"/>
</dbReference>
<evidence type="ECO:0000256" key="5">
    <source>
        <dbReference type="ARBA" id="ARBA00023077"/>
    </source>
</evidence>
<dbReference type="Gene3D" id="2.170.130.10">
    <property type="entry name" value="TonB-dependent receptor, plug domain"/>
    <property type="match status" value="1"/>
</dbReference>
<dbReference type="AlphaFoldDB" id="A0A5D3FP03"/>
<dbReference type="NCBIfam" id="TIGR04056">
    <property type="entry name" value="OMP_RagA_SusC"/>
    <property type="match status" value="1"/>
</dbReference>
<feature type="signal peptide" evidence="10">
    <location>
        <begin position="1"/>
        <end position="33"/>
    </location>
</feature>
<feature type="domain" description="TonB-dependent receptor plug" evidence="12">
    <location>
        <begin position="139"/>
        <end position="248"/>
    </location>
</feature>
<keyword evidence="13" id="KW-0675">Receptor</keyword>
<dbReference type="Pfam" id="PF00593">
    <property type="entry name" value="TonB_dep_Rec_b-barrel"/>
    <property type="match status" value="1"/>
</dbReference>
<dbReference type="InterPro" id="IPR008969">
    <property type="entry name" value="CarboxyPept-like_regulatory"/>
</dbReference>
<dbReference type="EMBL" id="VKLW01000013">
    <property type="protein sequence ID" value="TYK33695.1"/>
    <property type="molecule type" value="Genomic_DNA"/>
</dbReference>
<evidence type="ECO:0000259" key="11">
    <source>
        <dbReference type="Pfam" id="PF00593"/>
    </source>
</evidence>
<keyword evidence="10" id="KW-0732">Signal</keyword>
<proteinExistence type="inferred from homology"/>
<dbReference type="Pfam" id="PF07715">
    <property type="entry name" value="Plug"/>
    <property type="match status" value="1"/>
</dbReference>
<keyword evidence="14" id="KW-1185">Reference proteome</keyword>
<dbReference type="InterPro" id="IPR039426">
    <property type="entry name" value="TonB-dep_rcpt-like"/>
</dbReference>
<evidence type="ECO:0000256" key="2">
    <source>
        <dbReference type="ARBA" id="ARBA00022448"/>
    </source>
</evidence>
<comment type="subcellular location">
    <subcellularLocation>
        <location evidence="1 8">Cell outer membrane</location>
        <topology evidence="1 8">Multi-pass membrane protein</topology>
    </subcellularLocation>
</comment>
<dbReference type="Pfam" id="PF13715">
    <property type="entry name" value="CarbopepD_reg_2"/>
    <property type="match status" value="1"/>
</dbReference>